<evidence type="ECO:0000313" key="1">
    <source>
        <dbReference type="EMBL" id="SFF49647.1"/>
    </source>
</evidence>
<reference evidence="2" key="1">
    <citation type="submission" date="2016-10" db="EMBL/GenBank/DDBJ databases">
        <authorList>
            <person name="Varghese N."/>
            <person name="Submissions S."/>
        </authorList>
    </citation>
    <scope>NUCLEOTIDE SEQUENCE [LARGE SCALE GENOMIC DNA]</scope>
    <source>
        <strain>GEY</strain>
        <strain evidence="2">DSM 9560</strain>
    </source>
</reference>
<evidence type="ECO:0008006" key="3">
    <source>
        <dbReference type="Google" id="ProtNLM"/>
    </source>
</evidence>
<dbReference type="Pfam" id="PF11325">
    <property type="entry name" value="DUF3127"/>
    <property type="match status" value="1"/>
</dbReference>
<dbReference type="EMBL" id="FONY01000042">
    <property type="protein sequence ID" value="SFF49647.1"/>
    <property type="molecule type" value="Genomic_DNA"/>
</dbReference>
<protein>
    <recommendedName>
        <fullName evidence="3">DUF3127 domain-containing protein</fullName>
    </recommendedName>
</protein>
<dbReference type="InterPro" id="IPR021474">
    <property type="entry name" value="DUF3127"/>
</dbReference>
<gene>
    <name evidence="1" type="ORF">SAMN04488541_104223</name>
</gene>
<dbReference type="AlphaFoldDB" id="A0A1I2J8U7"/>
<accession>A0A1I2J8U7</accession>
<dbReference type="RefSeq" id="WP_091548964.1">
    <property type="nucleotide sequence ID" value="NZ_FONY01000042.1"/>
</dbReference>
<evidence type="ECO:0000313" key="2">
    <source>
        <dbReference type="Proteomes" id="UP000199513"/>
    </source>
</evidence>
<sequence length="124" mass="14558">MSSFEVKGKLLLKYDSQQLTERFKKREFVVEIPSGNYTEQVKFQLTQDKCDILDRFNVGEEINVFFNLRGKPYTKDGVTTYFNNLDVWRIDAIKENKDTASSEIPLPEEFTFRDAPESEEDLPF</sequence>
<dbReference type="OrthoDB" id="598142at2"/>
<proteinExistence type="predicted"/>
<name>A0A1I2J8U7_9BACT</name>
<organism evidence="1 2">
    <name type="scientific">Thermoflexibacter ruber</name>
    <dbReference type="NCBI Taxonomy" id="1003"/>
    <lineage>
        <taxon>Bacteria</taxon>
        <taxon>Pseudomonadati</taxon>
        <taxon>Bacteroidota</taxon>
        <taxon>Cytophagia</taxon>
        <taxon>Cytophagales</taxon>
        <taxon>Thermoflexibacteraceae</taxon>
        <taxon>Thermoflexibacter</taxon>
    </lineage>
</organism>
<dbReference type="Proteomes" id="UP000199513">
    <property type="component" value="Unassembled WGS sequence"/>
</dbReference>
<keyword evidence="2" id="KW-1185">Reference proteome</keyword>
<dbReference type="STRING" id="1003.SAMN04488541_104223"/>